<evidence type="ECO:0000256" key="1">
    <source>
        <dbReference type="SAM" id="MobiDB-lite"/>
    </source>
</evidence>
<organism evidence="2 3">
    <name type="scientific">Smittium mucronatum</name>
    <dbReference type="NCBI Taxonomy" id="133383"/>
    <lineage>
        <taxon>Eukaryota</taxon>
        <taxon>Fungi</taxon>
        <taxon>Fungi incertae sedis</taxon>
        <taxon>Zoopagomycota</taxon>
        <taxon>Kickxellomycotina</taxon>
        <taxon>Harpellomycetes</taxon>
        <taxon>Harpellales</taxon>
        <taxon>Legeriomycetaceae</taxon>
        <taxon>Smittium</taxon>
    </lineage>
</organism>
<feature type="region of interest" description="Disordered" evidence="1">
    <location>
        <begin position="267"/>
        <end position="291"/>
    </location>
</feature>
<sequence>MQSSKASTPFNQSFEILSTPGFIDRSLLLGLDDVSVRDSTHFKEFGQENIEPSRTLPSTTKVFYRQLSLLSKTQLNNPYEDNKSPKKYDIKLVQKNTSPRLALFRDPGSDSQFRLRNAPRDHHPRRSSDAYHPKRIPSNQDRSYEKPINVPQKVRKSIIDSIVVEGEKKLNSLYSIPQPKEPPYQPPQTVAYYPPPGKSKKNRVPFYRPTDGIKPRVYTDPQENDLKDIPTDSNFNKATNNNINFHPVNSFKDDGSNTEFQKDIAPQIGHAKDLEANKSKSRNCEQTTRNSKTIPKEFIPVNLDLLHRPQPPPPTQCPNSGRCRSSEDDDTALNFEEHLLNIRIERLRNICELKKKRLDVLRTKIKEIMDSCLAETNIQINKFKREISPVDTLNDGEEETNLKPNKVSLIDGFKEMALVDNVYDYPSNDLYLDASSRNIDTKGFDSRSSESLSDTASASTLPLATETVHWPSNRELQLLPKTTKKTTIKVKVPVETSDKFKFIPKIATKMDSFRSKRFLIESLNDEIQIVSNRYIKDLSNLYIASGLL</sequence>
<protein>
    <submittedName>
        <fullName evidence="2">Uncharacterized protein</fullName>
    </submittedName>
</protein>
<evidence type="ECO:0000313" key="3">
    <source>
        <dbReference type="Proteomes" id="UP000187455"/>
    </source>
</evidence>
<reference evidence="2 3" key="1">
    <citation type="journal article" date="2016" name="Mol. Biol. Evol.">
        <title>Genome-Wide Survey of Gut Fungi (Harpellales) Reveals the First Horizontally Transferred Ubiquitin Gene from a Mosquito Host.</title>
        <authorList>
            <person name="Wang Y."/>
            <person name="White M.M."/>
            <person name="Kvist S."/>
            <person name="Moncalvo J.M."/>
        </authorList>
    </citation>
    <scope>NUCLEOTIDE SEQUENCE [LARGE SCALE GENOMIC DNA]</scope>
    <source>
        <strain evidence="2 3">ALG-7-W6</strain>
    </source>
</reference>
<feature type="region of interest" description="Disordered" evidence="1">
    <location>
        <begin position="193"/>
        <end position="241"/>
    </location>
</feature>
<dbReference type="OrthoDB" id="5673903at2759"/>
<keyword evidence="3" id="KW-1185">Reference proteome</keyword>
<comment type="caution">
    <text evidence="2">The sequence shown here is derived from an EMBL/GenBank/DDBJ whole genome shotgun (WGS) entry which is preliminary data.</text>
</comment>
<feature type="region of interest" description="Disordered" evidence="1">
    <location>
        <begin position="309"/>
        <end position="328"/>
    </location>
</feature>
<dbReference type="AlphaFoldDB" id="A0A1R0GPB1"/>
<dbReference type="EMBL" id="LSSL01005673">
    <property type="protein sequence ID" value="OLY78706.1"/>
    <property type="molecule type" value="Genomic_DNA"/>
</dbReference>
<gene>
    <name evidence="2" type="ORF">AYI68_g7238</name>
</gene>
<proteinExistence type="predicted"/>
<name>A0A1R0GPB1_9FUNG</name>
<dbReference type="Proteomes" id="UP000187455">
    <property type="component" value="Unassembled WGS sequence"/>
</dbReference>
<evidence type="ECO:0000313" key="2">
    <source>
        <dbReference type="EMBL" id="OLY78706.1"/>
    </source>
</evidence>
<feature type="region of interest" description="Disordered" evidence="1">
    <location>
        <begin position="101"/>
        <end position="150"/>
    </location>
</feature>
<accession>A0A1R0GPB1</accession>
<feature type="compositionally biased region" description="Basic and acidic residues" evidence="1">
    <location>
        <begin position="118"/>
        <end position="132"/>
    </location>
</feature>